<dbReference type="Pfam" id="PF01551">
    <property type="entry name" value="Peptidase_M23"/>
    <property type="match status" value="1"/>
</dbReference>
<feature type="domain" description="M23ase beta-sheet core" evidence="3">
    <location>
        <begin position="133"/>
        <end position="226"/>
    </location>
</feature>
<proteinExistence type="predicted"/>
<gene>
    <name evidence="4" type="ORF">FB465_2790</name>
</gene>
<organism evidence="4 5">
    <name type="scientific">Kitasatospora atroaurantiaca</name>
    <dbReference type="NCBI Taxonomy" id="285545"/>
    <lineage>
        <taxon>Bacteria</taxon>
        <taxon>Bacillati</taxon>
        <taxon>Actinomycetota</taxon>
        <taxon>Actinomycetes</taxon>
        <taxon>Kitasatosporales</taxon>
        <taxon>Streptomycetaceae</taxon>
        <taxon>Kitasatospora</taxon>
    </lineage>
</organism>
<evidence type="ECO:0000256" key="1">
    <source>
        <dbReference type="SAM" id="MobiDB-lite"/>
    </source>
</evidence>
<reference evidence="4 5" key="1">
    <citation type="submission" date="2019-06" db="EMBL/GenBank/DDBJ databases">
        <title>Sequencing the genomes of 1000 actinobacteria strains.</title>
        <authorList>
            <person name="Klenk H.-P."/>
        </authorList>
    </citation>
    <scope>NUCLEOTIDE SEQUENCE [LARGE SCALE GENOMIC DNA]</scope>
    <source>
        <strain evidence="4 5">DSM 41649</strain>
    </source>
</reference>
<evidence type="ECO:0000313" key="5">
    <source>
        <dbReference type="Proteomes" id="UP000318416"/>
    </source>
</evidence>
<dbReference type="InterPro" id="IPR016047">
    <property type="entry name" value="M23ase_b-sheet_dom"/>
</dbReference>
<feature type="chain" id="PRO_5022167504" evidence="2">
    <location>
        <begin position="41"/>
        <end position="238"/>
    </location>
</feature>
<dbReference type="EMBL" id="VIVR01000001">
    <property type="protein sequence ID" value="TWE17752.1"/>
    <property type="molecule type" value="Genomic_DNA"/>
</dbReference>
<name>A0A561EQ66_9ACTN</name>
<dbReference type="CDD" id="cd12797">
    <property type="entry name" value="M23_peptidase"/>
    <property type="match status" value="1"/>
</dbReference>
<protein>
    <submittedName>
        <fullName evidence="4">Peptidase M23-like protein</fullName>
    </submittedName>
</protein>
<dbReference type="InterPro" id="IPR011055">
    <property type="entry name" value="Dup_hybrid_motif"/>
</dbReference>
<feature type="region of interest" description="Disordered" evidence="1">
    <location>
        <begin position="1"/>
        <end position="22"/>
    </location>
</feature>
<dbReference type="PANTHER" id="PTHR21666:SF270">
    <property type="entry name" value="MUREIN HYDROLASE ACTIVATOR ENVC"/>
    <property type="match status" value="1"/>
</dbReference>
<dbReference type="AlphaFoldDB" id="A0A561EQ66"/>
<accession>A0A561EQ66</accession>
<feature type="compositionally biased region" description="Basic and acidic residues" evidence="1">
    <location>
        <begin position="75"/>
        <end position="84"/>
    </location>
</feature>
<keyword evidence="5" id="KW-1185">Reference proteome</keyword>
<evidence type="ECO:0000259" key="3">
    <source>
        <dbReference type="Pfam" id="PF01551"/>
    </source>
</evidence>
<feature type="compositionally biased region" description="Basic and acidic residues" evidence="1">
    <location>
        <begin position="9"/>
        <end position="18"/>
    </location>
</feature>
<dbReference type="GO" id="GO:0004222">
    <property type="term" value="F:metalloendopeptidase activity"/>
    <property type="evidence" value="ECO:0007669"/>
    <property type="project" value="TreeGrafter"/>
</dbReference>
<dbReference type="Gene3D" id="2.70.70.10">
    <property type="entry name" value="Glucose Permease (Domain IIA)"/>
    <property type="match status" value="1"/>
</dbReference>
<feature type="compositionally biased region" description="Pro residues" evidence="1">
    <location>
        <begin position="49"/>
        <end position="66"/>
    </location>
</feature>
<dbReference type="RefSeq" id="WP_246192656.1">
    <property type="nucleotide sequence ID" value="NZ_BAAABR010000048.1"/>
</dbReference>
<evidence type="ECO:0000256" key="2">
    <source>
        <dbReference type="SAM" id="SignalP"/>
    </source>
</evidence>
<feature type="region of interest" description="Disordered" evidence="1">
    <location>
        <begin position="48"/>
        <end position="109"/>
    </location>
</feature>
<dbReference type="InterPro" id="IPR050570">
    <property type="entry name" value="Cell_wall_metabolism_enzyme"/>
</dbReference>
<dbReference type="SUPFAM" id="SSF51261">
    <property type="entry name" value="Duplicated hybrid motif"/>
    <property type="match status" value="1"/>
</dbReference>
<comment type="caution">
    <text evidence="4">The sequence shown here is derived from an EMBL/GenBank/DDBJ whole genome shotgun (WGS) entry which is preliminary data.</text>
</comment>
<sequence>MTPTPRAAARAERRDRSRAATRSAVLTVALPSMATLGVFAAVAAHTTHPPLPRQATPPPPARPVPTGPLSSLPRGVEEFADRAGRAQTRIDLAKRQQADRRRQENARPKVVLPVTDHGLSATFGEAGTHWSARHTGIDFPVPRGTQVHAVTDGTVGTRWNPAYGYMASVTAPDGTQTWYCHLGSYRIRKGQVHAGDVIAYSGNSGNSTGPHLHFEVRPAGAEPIDPLPWLLAHGLDPR</sequence>
<keyword evidence="2" id="KW-0732">Signal</keyword>
<feature type="signal peptide" evidence="2">
    <location>
        <begin position="1"/>
        <end position="40"/>
    </location>
</feature>
<dbReference type="Proteomes" id="UP000318416">
    <property type="component" value="Unassembled WGS sequence"/>
</dbReference>
<feature type="compositionally biased region" description="Basic and acidic residues" evidence="1">
    <location>
        <begin position="91"/>
        <end position="107"/>
    </location>
</feature>
<evidence type="ECO:0000313" key="4">
    <source>
        <dbReference type="EMBL" id="TWE17752.1"/>
    </source>
</evidence>
<dbReference type="PANTHER" id="PTHR21666">
    <property type="entry name" value="PEPTIDASE-RELATED"/>
    <property type="match status" value="1"/>
</dbReference>